<dbReference type="GO" id="GO:0051302">
    <property type="term" value="P:regulation of cell division"/>
    <property type="evidence" value="ECO:0007669"/>
    <property type="project" value="TreeGrafter"/>
</dbReference>
<evidence type="ECO:0000256" key="7">
    <source>
        <dbReference type="ARBA" id="ARBA00048696"/>
    </source>
</evidence>
<dbReference type="PANTHER" id="PTHR39560:SF1">
    <property type="entry name" value="PROTEIN ADENYLYLTRANSFERASE FIC-RELATED"/>
    <property type="match status" value="1"/>
</dbReference>
<protein>
    <recommendedName>
        <fullName evidence="5">protein adenylyltransferase</fullName>
        <ecNumber evidence="5">2.7.7.108</ecNumber>
    </recommendedName>
</protein>
<dbReference type="InterPro" id="IPR003812">
    <property type="entry name" value="Fido"/>
</dbReference>
<evidence type="ECO:0000256" key="3">
    <source>
        <dbReference type="ARBA" id="ARBA00022741"/>
    </source>
</evidence>
<dbReference type="PROSITE" id="PS51459">
    <property type="entry name" value="FIDO"/>
    <property type="match status" value="1"/>
</dbReference>
<dbReference type="EC" id="2.7.7.108" evidence="5"/>
<evidence type="ECO:0000259" key="8">
    <source>
        <dbReference type="PROSITE" id="PS51459"/>
    </source>
</evidence>
<dbReference type="AlphaFoldDB" id="A0A844P897"/>
<evidence type="ECO:0000256" key="6">
    <source>
        <dbReference type="ARBA" id="ARBA00047939"/>
    </source>
</evidence>
<comment type="caution">
    <text evidence="9">The sequence shown here is derived from an EMBL/GenBank/DDBJ whole genome shotgun (WGS) entry which is preliminary data.</text>
</comment>
<organism evidence="9 10">
    <name type="scientific">Aliivibrio fischeri</name>
    <name type="common">Vibrio fischeri</name>
    <dbReference type="NCBI Taxonomy" id="668"/>
    <lineage>
        <taxon>Bacteria</taxon>
        <taxon>Pseudomonadati</taxon>
        <taxon>Pseudomonadota</taxon>
        <taxon>Gammaproteobacteria</taxon>
        <taxon>Vibrionales</taxon>
        <taxon>Vibrionaceae</taxon>
        <taxon>Aliivibrio</taxon>
    </lineage>
</organism>
<evidence type="ECO:0000256" key="2">
    <source>
        <dbReference type="ARBA" id="ARBA00022695"/>
    </source>
</evidence>
<gene>
    <name evidence="9" type="ORF">GNP88_20985</name>
</gene>
<keyword evidence="1" id="KW-0808">Transferase</keyword>
<proteinExistence type="predicted"/>
<evidence type="ECO:0000256" key="1">
    <source>
        <dbReference type="ARBA" id="ARBA00022679"/>
    </source>
</evidence>
<evidence type="ECO:0000313" key="10">
    <source>
        <dbReference type="Proteomes" id="UP000448038"/>
    </source>
</evidence>
<name>A0A844P897_ALIFS</name>
<dbReference type="GO" id="GO:0005524">
    <property type="term" value="F:ATP binding"/>
    <property type="evidence" value="ECO:0007669"/>
    <property type="project" value="UniProtKB-KW"/>
</dbReference>
<dbReference type="Proteomes" id="UP000448038">
    <property type="component" value="Unassembled WGS sequence"/>
</dbReference>
<dbReference type="EMBL" id="WOBN01000077">
    <property type="protein sequence ID" value="MUK51560.1"/>
    <property type="molecule type" value="Genomic_DNA"/>
</dbReference>
<keyword evidence="4" id="KW-0067">ATP-binding</keyword>
<dbReference type="GO" id="GO:0070733">
    <property type="term" value="F:AMPylase activity"/>
    <property type="evidence" value="ECO:0007669"/>
    <property type="project" value="UniProtKB-EC"/>
</dbReference>
<dbReference type="Pfam" id="PF02661">
    <property type="entry name" value="Fic"/>
    <property type="match status" value="1"/>
</dbReference>
<evidence type="ECO:0000256" key="5">
    <source>
        <dbReference type="ARBA" id="ARBA00034531"/>
    </source>
</evidence>
<keyword evidence="2" id="KW-0548">Nucleotidyltransferase</keyword>
<accession>A0A844P897</accession>
<sequence>MHNMTFHGISLQKNKASSTGILSVDDAENTMVHIKTTKRNDNNCKVYWNKRNSCIYTKKSVTSSSSKLKHIRQYNEDFRNSERDVQIGDSVCYIFAIPHLPLLFCSITGIQFYENRPFVYLEPNNPKTPIKPMWQEFLPDRFIFVNDNRFGNKNSIIMDTEIYAICRDELDIAEEIYAETRVPSFLRSYIEDSTKPIGENAFRECHLTLFKGIYNWAGIYRNNEVIVQTEKRATAHPSDISIELNTFFNTLTRSQLRKIKDKDTLIRTLVDTHKTLAWIHPFQDGNGRSIRLFLELISLTRGYRFNLEAFICNRRGKKSYYHAVRQSLKNNHLPIKKLFTEALSKIK</sequence>
<dbReference type="SUPFAM" id="SSF140931">
    <property type="entry name" value="Fic-like"/>
    <property type="match status" value="1"/>
</dbReference>
<evidence type="ECO:0000256" key="4">
    <source>
        <dbReference type="ARBA" id="ARBA00022840"/>
    </source>
</evidence>
<comment type="catalytic activity">
    <reaction evidence="7">
        <text>L-tyrosyl-[protein] + ATP = O-(5'-adenylyl)-L-tyrosyl-[protein] + diphosphate</text>
        <dbReference type="Rhea" id="RHEA:54288"/>
        <dbReference type="Rhea" id="RHEA-COMP:10136"/>
        <dbReference type="Rhea" id="RHEA-COMP:13846"/>
        <dbReference type="ChEBI" id="CHEBI:30616"/>
        <dbReference type="ChEBI" id="CHEBI:33019"/>
        <dbReference type="ChEBI" id="CHEBI:46858"/>
        <dbReference type="ChEBI" id="CHEBI:83624"/>
        <dbReference type="EC" id="2.7.7.108"/>
    </reaction>
</comment>
<reference evidence="9 10" key="1">
    <citation type="submission" date="2019-11" db="EMBL/GenBank/DDBJ databases">
        <title>Using colonization assays and comparative genomics to discover symbiosis behaviors and factors in Vibrio fischeri.</title>
        <authorList>
            <person name="Bongrand C."/>
            <person name="Moriano-Gutierrez S."/>
            <person name="Arevalo P."/>
            <person name="Mcfall-Ngai M."/>
            <person name="Visick K."/>
            <person name="Polz M.F."/>
            <person name="Ruby E.G."/>
        </authorList>
    </citation>
    <scope>NUCLEOTIDE SEQUENCE [LARGE SCALE GENOMIC DNA]</scope>
    <source>
        <strain evidence="10">emors.4.1</strain>
    </source>
</reference>
<dbReference type="RefSeq" id="WP_155656837.1">
    <property type="nucleotide sequence ID" value="NZ_WOBN01000077.1"/>
</dbReference>
<dbReference type="PANTHER" id="PTHR39560">
    <property type="entry name" value="PROTEIN ADENYLYLTRANSFERASE FIC-RELATED"/>
    <property type="match status" value="1"/>
</dbReference>
<feature type="domain" description="Fido" evidence="8">
    <location>
        <begin position="197"/>
        <end position="341"/>
    </location>
</feature>
<keyword evidence="3" id="KW-0547">Nucleotide-binding</keyword>
<dbReference type="InterPro" id="IPR036597">
    <property type="entry name" value="Fido-like_dom_sf"/>
</dbReference>
<evidence type="ECO:0000313" key="9">
    <source>
        <dbReference type="EMBL" id="MUK51560.1"/>
    </source>
</evidence>
<dbReference type="Gene3D" id="1.10.3290.10">
    <property type="entry name" value="Fido-like domain"/>
    <property type="match status" value="1"/>
</dbReference>
<comment type="catalytic activity">
    <reaction evidence="6">
        <text>L-threonyl-[protein] + ATP = 3-O-(5'-adenylyl)-L-threonyl-[protein] + diphosphate</text>
        <dbReference type="Rhea" id="RHEA:54292"/>
        <dbReference type="Rhea" id="RHEA-COMP:11060"/>
        <dbReference type="Rhea" id="RHEA-COMP:13847"/>
        <dbReference type="ChEBI" id="CHEBI:30013"/>
        <dbReference type="ChEBI" id="CHEBI:30616"/>
        <dbReference type="ChEBI" id="CHEBI:33019"/>
        <dbReference type="ChEBI" id="CHEBI:138113"/>
        <dbReference type="EC" id="2.7.7.108"/>
    </reaction>
</comment>